<keyword evidence="2" id="KW-1185">Reference proteome</keyword>
<dbReference type="RefSeq" id="WP_090535972.1">
    <property type="nucleotide sequence ID" value="NZ_FNRQ01000007.1"/>
</dbReference>
<dbReference type="Pfam" id="PF05015">
    <property type="entry name" value="HigB-like_toxin"/>
    <property type="match status" value="1"/>
</dbReference>
<dbReference type="STRING" id="83784.SAMN05192564_107186"/>
<dbReference type="InterPro" id="IPR035093">
    <property type="entry name" value="RelE/ParE_toxin_dom_sf"/>
</dbReference>
<evidence type="ECO:0000313" key="1">
    <source>
        <dbReference type="EMBL" id="SEB16514.1"/>
    </source>
</evidence>
<protein>
    <submittedName>
        <fullName evidence="1">Proteic killer suppression protein</fullName>
    </submittedName>
</protein>
<dbReference type="PANTHER" id="PTHR40266">
    <property type="entry name" value="TOXIN HIGB-1"/>
    <property type="match status" value="1"/>
</dbReference>
<dbReference type="Gene3D" id="3.30.2310.20">
    <property type="entry name" value="RelE-like"/>
    <property type="match status" value="1"/>
</dbReference>
<gene>
    <name evidence="1" type="ORF">SAMN05192564_107186</name>
</gene>
<organism evidence="1 2">
    <name type="scientific">Paraburkholderia sartisoli</name>
    <dbReference type="NCBI Taxonomy" id="83784"/>
    <lineage>
        <taxon>Bacteria</taxon>
        <taxon>Pseudomonadati</taxon>
        <taxon>Pseudomonadota</taxon>
        <taxon>Betaproteobacteria</taxon>
        <taxon>Burkholderiales</taxon>
        <taxon>Burkholderiaceae</taxon>
        <taxon>Paraburkholderia</taxon>
    </lineage>
</organism>
<proteinExistence type="predicted"/>
<dbReference type="PANTHER" id="PTHR40266:SF2">
    <property type="entry name" value="TOXIN HIGB-1"/>
    <property type="match status" value="1"/>
</dbReference>
<dbReference type="Proteomes" id="UP000198638">
    <property type="component" value="Unassembled WGS sequence"/>
</dbReference>
<dbReference type="EMBL" id="FNRQ01000007">
    <property type="protein sequence ID" value="SEB16514.1"/>
    <property type="molecule type" value="Genomic_DNA"/>
</dbReference>
<evidence type="ECO:0000313" key="2">
    <source>
        <dbReference type="Proteomes" id="UP000198638"/>
    </source>
</evidence>
<sequence>MIKSFRHKGVQRLFETGSAAGVQAAHKARLMRQLTALNRAKSQHDMNLPGWGLHPLKGDEAGMWSLTVNGNWRLTFTFEGGDAVLVDYRDYH</sequence>
<reference evidence="2" key="1">
    <citation type="submission" date="2016-10" db="EMBL/GenBank/DDBJ databases">
        <authorList>
            <person name="Varghese N."/>
            <person name="Submissions S."/>
        </authorList>
    </citation>
    <scope>NUCLEOTIDE SEQUENCE [LARGE SCALE GENOMIC DNA]</scope>
    <source>
        <strain evidence="2">LMG 24000</strain>
    </source>
</reference>
<accession>A0A1H4H406</accession>
<dbReference type="OrthoDB" id="9801102at2"/>
<dbReference type="SUPFAM" id="SSF143011">
    <property type="entry name" value="RelE-like"/>
    <property type="match status" value="1"/>
</dbReference>
<dbReference type="AlphaFoldDB" id="A0A1H4H406"/>
<name>A0A1H4H406_9BURK</name>
<dbReference type="InterPro" id="IPR007711">
    <property type="entry name" value="HigB-1"/>
</dbReference>